<proteinExistence type="predicted"/>
<dbReference type="AlphaFoldDB" id="A0A1H7KYL6"/>
<dbReference type="Proteomes" id="UP000182719">
    <property type="component" value="Unassembled WGS sequence"/>
</dbReference>
<sequence>MATQEKPQPGTQPAEDMFGRPTSPRSPEPDARPREASPGENAGNAPRKAADEDEAEDEDEEEDPSRGGIDDIPDGDGPRSDRGTNPLPDVYWTSYPGD</sequence>
<feature type="region of interest" description="Disordered" evidence="1">
    <location>
        <begin position="1"/>
        <end position="98"/>
    </location>
</feature>
<organism evidence="2 3">
    <name type="scientific">Stigmatella aurantiaca</name>
    <dbReference type="NCBI Taxonomy" id="41"/>
    <lineage>
        <taxon>Bacteria</taxon>
        <taxon>Pseudomonadati</taxon>
        <taxon>Myxococcota</taxon>
        <taxon>Myxococcia</taxon>
        <taxon>Myxococcales</taxon>
        <taxon>Cystobacterineae</taxon>
        <taxon>Archangiaceae</taxon>
        <taxon>Stigmatella</taxon>
    </lineage>
</organism>
<dbReference type="EMBL" id="FOAP01000003">
    <property type="protein sequence ID" value="SEK91077.1"/>
    <property type="molecule type" value="Genomic_DNA"/>
</dbReference>
<dbReference type="RefSeq" id="WP_075005680.1">
    <property type="nucleotide sequence ID" value="NZ_FOAP01000003.1"/>
</dbReference>
<protein>
    <submittedName>
        <fullName evidence="2">Uncharacterized protein</fullName>
    </submittedName>
</protein>
<name>A0A1H7KYL6_STIAU</name>
<feature type="compositionally biased region" description="Acidic residues" evidence="1">
    <location>
        <begin position="51"/>
        <end position="63"/>
    </location>
</feature>
<keyword evidence="3" id="KW-1185">Reference proteome</keyword>
<reference evidence="3" key="1">
    <citation type="submission" date="2016-10" db="EMBL/GenBank/DDBJ databases">
        <authorList>
            <person name="Varghese N."/>
            <person name="Submissions S."/>
        </authorList>
    </citation>
    <scope>NUCLEOTIDE SEQUENCE [LARGE SCALE GENOMIC DNA]</scope>
    <source>
        <strain evidence="3">DSM 17044</strain>
    </source>
</reference>
<accession>A0A1H7KYL6</accession>
<feature type="compositionally biased region" description="Polar residues" evidence="1">
    <location>
        <begin position="1"/>
        <end position="11"/>
    </location>
</feature>
<dbReference type="OrthoDB" id="5525145at2"/>
<evidence type="ECO:0000256" key="1">
    <source>
        <dbReference type="SAM" id="MobiDB-lite"/>
    </source>
</evidence>
<evidence type="ECO:0000313" key="2">
    <source>
        <dbReference type="EMBL" id="SEK91077.1"/>
    </source>
</evidence>
<evidence type="ECO:0000313" key="3">
    <source>
        <dbReference type="Proteomes" id="UP000182719"/>
    </source>
</evidence>
<feature type="compositionally biased region" description="Basic and acidic residues" evidence="1">
    <location>
        <begin position="27"/>
        <end position="37"/>
    </location>
</feature>
<gene>
    <name evidence="2" type="ORF">SAMN05444354_10347</name>
</gene>